<organism evidence="3 4">
    <name type="scientific">Lipingzhangella halophila</name>
    <dbReference type="NCBI Taxonomy" id="1783352"/>
    <lineage>
        <taxon>Bacteria</taxon>
        <taxon>Bacillati</taxon>
        <taxon>Actinomycetota</taxon>
        <taxon>Actinomycetes</taxon>
        <taxon>Streptosporangiales</taxon>
        <taxon>Nocardiopsidaceae</taxon>
        <taxon>Lipingzhangella</taxon>
    </lineage>
</organism>
<evidence type="ECO:0000259" key="2">
    <source>
        <dbReference type="Pfam" id="PF13340"/>
    </source>
</evidence>
<keyword evidence="4" id="KW-1185">Reference proteome</keyword>
<reference evidence="3 4" key="1">
    <citation type="submission" date="2020-08" db="EMBL/GenBank/DDBJ databases">
        <title>Sequencing the genomes of 1000 actinobacteria strains.</title>
        <authorList>
            <person name="Klenk H.-P."/>
        </authorList>
    </citation>
    <scope>NUCLEOTIDE SEQUENCE [LARGE SCALE GENOMIC DNA]</scope>
    <source>
        <strain evidence="3 4">DSM 102030</strain>
    </source>
</reference>
<proteinExistence type="predicted"/>
<dbReference type="InterPro" id="IPR052909">
    <property type="entry name" value="Transposase_6_like"/>
</dbReference>
<feature type="region of interest" description="Disordered" evidence="1">
    <location>
        <begin position="121"/>
        <end position="159"/>
    </location>
</feature>
<evidence type="ECO:0000256" key="1">
    <source>
        <dbReference type="SAM" id="MobiDB-lite"/>
    </source>
</evidence>
<feature type="domain" description="Insertion element IS402-like" evidence="2">
    <location>
        <begin position="6"/>
        <end position="75"/>
    </location>
</feature>
<comment type="caution">
    <text evidence="3">The sequence shown here is derived from an EMBL/GenBank/DDBJ whole genome shotgun (WGS) entry which is preliminary data.</text>
</comment>
<dbReference type="Proteomes" id="UP000523007">
    <property type="component" value="Unassembled WGS sequence"/>
</dbReference>
<sequence length="159" mass="16943">MARGDLTDEQWALIEPHLPIAAVGPIPDLRKHFNAVMWRFRTDSPWRDLPPEFGPWQSAYDRFRIWARQGAFQYLLEAVIGEAAARGQADLGLVSVDSATARAHHHAAGMALAPEQMAALEAAAASEKGGTQRDNSRTTTNATTPALSAGGSADGAGPA</sequence>
<dbReference type="PANTHER" id="PTHR46637">
    <property type="entry name" value="TIS1421-TRANSPOSASE PROTEIN A"/>
    <property type="match status" value="1"/>
</dbReference>
<name>A0A7W7RGP8_9ACTN</name>
<dbReference type="Pfam" id="PF13340">
    <property type="entry name" value="DUF4096"/>
    <property type="match status" value="1"/>
</dbReference>
<protein>
    <submittedName>
        <fullName evidence="3">Transposase</fullName>
    </submittedName>
</protein>
<accession>A0A7W7RGP8</accession>
<dbReference type="AlphaFoldDB" id="A0A7W7RGP8"/>
<evidence type="ECO:0000313" key="4">
    <source>
        <dbReference type="Proteomes" id="UP000523007"/>
    </source>
</evidence>
<dbReference type="EMBL" id="JACHJT010000001">
    <property type="protein sequence ID" value="MBB4931328.1"/>
    <property type="molecule type" value="Genomic_DNA"/>
</dbReference>
<gene>
    <name evidence="3" type="ORF">F4561_002148</name>
</gene>
<dbReference type="InterPro" id="IPR025161">
    <property type="entry name" value="IS402-like_dom"/>
</dbReference>
<evidence type="ECO:0000313" key="3">
    <source>
        <dbReference type="EMBL" id="MBB4931328.1"/>
    </source>
</evidence>
<dbReference type="PANTHER" id="PTHR46637:SF1">
    <property type="entry name" value="BLL5188 PROTEIN"/>
    <property type="match status" value="1"/>
</dbReference>